<keyword evidence="3" id="KW-1185">Reference proteome</keyword>
<evidence type="ECO:0008006" key="4">
    <source>
        <dbReference type="Google" id="ProtNLM"/>
    </source>
</evidence>
<proteinExistence type="predicted"/>
<keyword evidence="1" id="KW-1133">Transmembrane helix</keyword>
<gene>
    <name evidence="2" type="ORF">GCM10023330_05090</name>
</gene>
<feature type="transmembrane region" description="Helical" evidence="1">
    <location>
        <begin position="116"/>
        <end position="141"/>
    </location>
</feature>
<protein>
    <recommendedName>
        <fullName evidence="4">DUF5367 domain-containing protein</fullName>
    </recommendedName>
</protein>
<keyword evidence="1" id="KW-0472">Membrane</keyword>
<keyword evidence="1" id="KW-0812">Transmembrane</keyword>
<sequence length="153" mass="17671">MGLFTQNKNITILKNKKRRIMKLFRTIGIGIIIWILGVSIYIISFYIPILEDPELQANIFLSLGILPIVWFGTKLYYRKKSTTKGYWLGLAFFLIAAAMDALITVPYLIAPYGGTHYSFFTAISFWLIGIEFIIMTTVYWYNVVKSRSNIVNH</sequence>
<evidence type="ECO:0000313" key="2">
    <source>
        <dbReference type="EMBL" id="GAA4802036.1"/>
    </source>
</evidence>
<feature type="transmembrane region" description="Helical" evidence="1">
    <location>
        <begin position="55"/>
        <end position="73"/>
    </location>
</feature>
<accession>A0ABP9BYM8</accession>
<feature type="transmembrane region" description="Helical" evidence="1">
    <location>
        <begin position="85"/>
        <end position="110"/>
    </location>
</feature>
<dbReference type="Pfam" id="PF17329">
    <property type="entry name" value="DUF5367"/>
    <property type="match status" value="1"/>
</dbReference>
<name>A0ABP9BYM8_9FLAO</name>
<dbReference type="Proteomes" id="UP001501433">
    <property type="component" value="Unassembled WGS sequence"/>
</dbReference>
<organism evidence="2 3">
    <name type="scientific">Litoribaculum gwangyangense</name>
    <dbReference type="NCBI Taxonomy" id="1130722"/>
    <lineage>
        <taxon>Bacteria</taxon>
        <taxon>Pseudomonadati</taxon>
        <taxon>Bacteroidota</taxon>
        <taxon>Flavobacteriia</taxon>
        <taxon>Flavobacteriales</taxon>
        <taxon>Flavobacteriaceae</taxon>
        <taxon>Litoribaculum</taxon>
    </lineage>
</organism>
<dbReference type="EMBL" id="BAABJW010000001">
    <property type="protein sequence ID" value="GAA4802036.1"/>
    <property type="molecule type" value="Genomic_DNA"/>
</dbReference>
<dbReference type="InterPro" id="IPR020509">
    <property type="entry name" value="Uncharacterised_YnzE"/>
</dbReference>
<reference evidence="3" key="1">
    <citation type="journal article" date="2019" name="Int. J. Syst. Evol. Microbiol.">
        <title>The Global Catalogue of Microorganisms (GCM) 10K type strain sequencing project: providing services to taxonomists for standard genome sequencing and annotation.</title>
        <authorList>
            <consortium name="The Broad Institute Genomics Platform"/>
            <consortium name="The Broad Institute Genome Sequencing Center for Infectious Disease"/>
            <person name="Wu L."/>
            <person name="Ma J."/>
        </authorList>
    </citation>
    <scope>NUCLEOTIDE SEQUENCE [LARGE SCALE GENOMIC DNA]</scope>
    <source>
        <strain evidence="3">JCM 18325</strain>
    </source>
</reference>
<feature type="transmembrane region" description="Helical" evidence="1">
    <location>
        <begin position="23"/>
        <end position="49"/>
    </location>
</feature>
<evidence type="ECO:0000256" key="1">
    <source>
        <dbReference type="SAM" id="Phobius"/>
    </source>
</evidence>
<comment type="caution">
    <text evidence="2">The sequence shown here is derived from an EMBL/GenBank/DDBJ whole genome shotgun (WGS) entry which is preliminary data.</text>
</comment>
<evidence type="ECO:0000313" key="3">
    <source>
        <dbReference type="Proteomes" id="UP001501433"/>
    </source>
</evidence>